<dbReference type="FunFam" id="2.40.10.10:FF:000068">
    <property type="entry name" value="transmembrane protease serine 2"/>
    <property type="match status" value="1"/>
</dbReference>
<dbReference type="CDD" id="cd00190">
    <property type="entry name" value="Tryp_SPc"/>
    <property type="match status" value="1"/>
</dbReference>
<dbReference type="PROSITE" id="PS00135">
    <property type="entry name" value="TRYPSIN_SER"/>
    <property type="match status" value="1"/>
</dbReference>
<dbReference type="EMBL" id="FIZY01000002">
    <property type="protein sequence ID" value="CZF77831.1"/>
    <property type="molecule type" value="Genomic_DNA"/>
</dbReference>
<dbReference type="GO" id="GO:0004252">
    <property type="term" value="F:serine-type endopeptidase activity"/>
    <property type="evidence" value="ECO:0007669"/>
    <property type="project" value="UniProtKB-EC"/>
</dbReference>
<dbReference type="PRINTS" id="PR00722">
    <property type="entry name" value="CHYMOTRYPSIN"/>
</dbReference>
<dbReference type="SMART" id="SM00020">
    <property type="entry name" value="Tryp_SPc"/>
    <property type="match status" value="1"/>
</dbReference>
<protein>
    <submittedName>
        <fullName evidence="5">Trypsin</fullName>
        <ecNumber evidence="5">3.4.21.4</ecNumber>
    </submittedName>
</protein>
<dbReference type="PROSITE" id="PS00134">
    <property type="entry name" value="TRYPSIN_HIS"/>
    <property type="match status" value="1"/>
</dbReference>
<dbReference type="RefSeq" id="WP_062705107.1">
    <property type="nucleotide sequence ID" value="NZ_CAWRCI010000002.1"/>
</dbReference>
<dbReference type="InterPro" id="IPR001254">
    <property type="entry name" value="Trypsin_dom"/>
</dbReference>
<keyword evidence="2 5" id="KW-0378">Hydrolase</keyword>
<dbReference type="Proteomes" id="UP000073601">
    <property type="component" value="Unassembled WGS sequence"/>
</dbReference>
<dbReference type="EC" id="3.4.21.4" evidence="5"/>
<reference evidence="6" key="1">
    <citation type="submission" date="2016-02" db="EMBL/GenBank/DDBJ databases">
        <authorList>
            <person name="Rodrigo-Torres Lidia"/>
            <person name="Arahal R.David."/>
        </authorList>
    </citation>
    <scope>NUCLEOTIDE SEQUENCE [LARGE SCALE GENOMIC DNA]</scope>
    <source>
        <strain evidence="6">CECT 8713</strain>
    </source>
</reference>
<dbReference type="AlphaFoldDB" id="A0A128EV11"/>
<feature type="chain" id="PRO_5007281664" evidence="3">
    <location>
        <begin position="22"/>
        <end position="326"/>
    </location>
</feature>
<dbReference type="Gene3D" id="2.40.10.10">
    <property type="entry name" value="Trypsin-like serine proteases"/>
    <property type="match status" value="1"/>
</dbReference>
<organism evidence="5 6">
    <name type="scientific">Grimontia marina</name>
    <dbReference type="NCBI Taxonomy" id="646534"/>
    <lineage>
        <taxon>Bacteria</taxon>
        <taxon>Pseudomonadati</taxon>
        <taxon>Pseudomonadota</taxon>
        <taxon>Gammaproteobacteria</taxon>
        <taxon>Vibrionales</taxon>
        <taxon>Vibrionaceae</taxon>
        <taxon>Grimontia</taxon>
    </lineage>
</organism>
<dbReference type="GO" id="GO:0006508">
    <property type="term" value="P:proteolysis"/>
    <property type="evidence" value="ECO:0007669"/>
    <property type="project" value="UniProtKB-KW"/>
</dbReference>
<accession>A0A128EV11</accession>
<evidence type="ECO:0000256" key="3">
    <source>
        <dbReference type="SAM" id="SignalP"/>
    </source>
</evidence>
<dbReference type="OrthoDB" id="9813836at2"/>
<keyword evidence="3" id="KW-0732">Signal</keyword>
<evidence type="ECO:0000313" key="6">
    <source>
        <dbReference type="Proteomes" id="UP000073601"/>
    </source>
</evidence>
<keyword evidence="2" id="KW-0645">Protease</keyword>
<dbReference type="PROSITE" id="PS50240">
    <property type="entry name" value="TRYPSIN_DOM"/>
    <property type="match status" value="1"/>
</dbReference>
<dbReference type="Pfam" id="PF00089">
    <property type="entry name" value="Trypsin"/>
    <property type="match status" value="1"/>
</dbReference>
<feature type="domain" description="Peptidase S1" evidence="4">
    <location>
        <begin position="31"/>
        <end position="278"/>
    </location>
</feature>
<dbReference type="InterPro" id="IPR001314">
    <property type="entry name" value="Peptidase_S1A"/>
</dbReference>
<dbReference type="InterPro" id="IPR009003">
    <property type="entry name" value="Peptidase_S1_PA"/>
</dbReference>
<evidence type="ECO:0000256" key="2">
    <source>
        <dbReference type="RuleBase" id="RU363034"/>
    </source>
</evidence>
<keyword evidence="1" id="KW-1015">Disulfide bond</keyword>
<dbReference type="InterPro" id="IPR033116">
    <property type="entry name" value="TRYPSIN_SER"/>
</dbReference>
<dbReference type="InterPro" id="IPR051487">
    <property type="entry name" value="Ser/Thr_Proteases_Immune/Dev"/>
</dbReference>
<proteinExistence type="predicted"/>
<keyword evidence="2" id="KW-0720">Serine protease</keyword>
<dbReference type="PANTHER" id="PTHR24256">
    <property type="entry name" value="TRYPTASE-RELATED"/>
    <property type="match status" value="1"/>
</dbReference>
<dbReference type="InterPro" id="IPR043504">
    <property type="entry name" value="Peptidase_S1_PA_chymotrypsin"/>
</dbReference>
<gene>
    <name evidence="5" type="ORF">GMA8713_00322</name>
</gene>
<dbReference type="SUPFAM" id="SSF50494">
    <property type="entry name" value="Trypsin-like serine proteases"/>
    <property type="match status" value="1"/>
</dbReference>
<evidence type="ECO:0000313" key="5">
    <source>
        <dbReference type="EMBL" id="CZF77831.1"/>
    </source>
</evidence>
<name>A0A128EV11_9GAMM</name>
<sequence length="326" mass="34045">MKLKQGFAVFALAALSNFSHASEENVRQPHIVGGNNANISALPWQVYIDIPSSGCGGVIISNDYVLTAAHCVEGLFASDISVLAGFTDLSSPRSPIPVANIQVHPDYNNANLTADIAILKLAGSLPSNAKSIPLLMAENQSEMDNEFQVPKLDNLVSSGWGATRTGGAGSQSLKMVALTGVPDSSCSWTTFSNGSVSQAFSDAYVCANNTTTEGICSGDSGGPLVWQNPSNASDADRGYRLAGLVSFSSRDDGCASPNAEDGFTQVSTYFSWIDANMDGGYSAPSVSFAEDIFALATAENNSGGGGGGVNPLLLCLVFLFRIFKKR</sequence>
<dbReference type="InterPro" id="IPR018114">
    <property type="entry name" value="TRYPSIN_HIS"/>
</dbReference>
<evidence type="ECO:0000259" key="4">
    <source>
        <dbReference type="PROSITE" id="PS50240"/>
    </source>
</evidence>
<feature type="signal peptide" evidence="3">
    <location>
        <begin position="1"/>
        <end position="21"/>
    </location>
</feature>
<keyword evidence="6" id="KW-1185">Reference proteome</keyword>
<evidence type="ECO:0000256" key="1">
    <source>
        <dbReference type="ARBA" id="ARBA00023157"/>
    </source>
</evidence>